<evidence type="ECO:0000313" key="1">
    <source>
        <dbReference type="EMBL" id="XBH10635.1"/>
    </source>
</evidence>
<dbReference type="InterPro" id="IPR007922">
    <property type="entry name" value="DciA-like"/>
</dbReference>
<proteinExistence type="predicted"/>
<dbReference type="EMBL" id="CP121194">
    <property type="protein sequence ID" value="XBH10635.1"/>
    <property type="molecule type" value="Genomic_DNA"/>
</dbReference>
<evidence type="ECO:0000313" key="2">
    <source>
        <dbReference type="EMBL" id="XBH14063.1"/>
    </source>
</evidence>
<sequence>MAMEGMRDLLRGSLGRSLKAMRPEDKLAAAWPVACGKALAERGEVVGYVDGEVWIEVQDGTWLRQMMSMQGQLAGQMARIAGVKVGRIHFKVKRNDGR</sequence>
<organism evidence="2">
    <name type="scientific">Edaphobacter paludis</name>
    <dbReference type="NCBI Taxonomy" id="3035702"/>
    <lineage>
        <taxon>Bacteria</taxon>
        <taxon>Pseudomonadati</taxon>
        <taxon>Acidobacteriota</taxon>
        <taxon>Terriglobia</taxon>
        <taxon>Terriglobales</taxon>
        <taxon>Acidobacteriaceae</taxon>
        <taxon>Edaphobacter</taxon>
    </lineage>
</organism>
<dbReference type="KEGG" id="epl:P4G45_02620"/>
<name>A0AAU7D8H4_9BACT</name>
<accession>A0AAU7D8H4</accession>
<protein>
    <submittedName>
        <fullName evidence="2">DciA family protein</fullName>
    </submittedName>
</protein>
<dbReference type="Pfam" id="PF05258">
    <property type="entry name" value="DciA"/>
    <property type="match status" value="1"/>
</dbReference>
<dbReference type="EMBL" id="CP121195">
    <property type="protein sequence ID" value="XBH14063.1"/>
    <property type="molecule type" value="Genomic_DNA"/>
</dbReference>
<gene>
    <name evidence="1" type="ORF">P4G45_02620</name>
    <name evidence="2" type="ORF">P8936_02595</name>
</gene>
<reference evidence="2" key="1">
    <citation type="submission" date="2023-03" db="EMBL/GenBank/DDBJ databases">
        <title>Edaphobacter sp.</title>
        <authorList>
            <person name="Huber K.J."/>
            <person name="Papendorf J."/>
            <person name="Pilke C."/>
            <person name="Bunk B."/>
            <person name="Sproeer C."/>
            <person name="Pester M."/>
        </authorList>
    </citation>
    <scope>NUCLEOTIDE SEQUENCE</scope>
    <source>
        <strain evidence="1">DSM 109919</strain>
        <strain evidence="2">DSM 109920</strain>
    </source>
</reference>
<dbReference type="RefSeq" id="WP_348268141.1">
    <property type="nucleotide sequence ID" value="NZ_CP121194.1"/>
</dbReference>
<dbReference type="AlphaFoldDB" id="A0AAU7D8H4"/>
<accession>A0AAU7CZU3</accession>